<evidence type="ECO:0000313" key="1">
    <source>
        <dbReference type="EMBL" id="CAG8549611.1"/>
    </source>
</evidence>
<evidence type="ECO:0000313" key="2">
    <source>
        <dbReference type="Proteomes" id="UP000789525"/>
    </source>
</evidence>
<keyword evidence="2" id="KW-1185">Reference proteome</keyword>
<reference evidence="1" key="1">
    <citation type="submission" date="2021-06" db="EMBL/GenBank/DDBJ databases">
        <authorList>
            <person name="Kallberg Y."/>
            <person name="Tangrot J."/>
            <person name="Rosling A."/>
        </authorList>
    </citation>
    <scope>NUCLEOTIDE SEQUENCE</scope>
    <source>
        <strain evidence="1">CL356</strain>
    </source>
</reference>
<sequence length="123" mass="13964">MPCSLWSYKGLFIAYNVFDAHIFPLLSDIDTFWSLSGARILNCRQYDVSSAPFYELQLVLRVALICVELLPSDVSVRLANQENHCIKNSARLILTASLNAKVVDEIHLLHRNPGLWTADRPLH</sequence>
<gene>
    <name evidence="1" type="ORF">ACOLOM_LOCUS4802</name>
</gene>
<protein>
    <submittedName>
        <fullName evidence="1">13031_t:CDS:1</fullName>
    </submittedName>
</protein>
<proteinExistence type="predicted"/>
<accession>A0ACA9LT86</accession>
<name>A0ACA9LT86_9GLOM</name>
<comment type="caution">
    <text evidence="1">The sequence shown here is derived from an EMBL/GenBank/DDBJ whole genome shotgun (WGS) entry which is preliminary data.</text>
</comment>
<organism evidence="1 2">
    <name type="scientific">Acaulospora colombiana</name>
    <dbReference type="NCBI Taxonomy" id="27376"/>
    <lineage>
        <taxon>Eukaryota</taxon>
        <taxon>Fungi</taxon>
        <taxon>Fungi incertae sedis</taxon>
        <taxon>Mucoromycota</taxon>
        <taxon>Glomeromycotina</taxon>
        <taxon>Glomeromycetes</taxon>
        <taxon>Diversisporales</taxon>
        <taxon>Acaulosporaceae</taxon>
        <taxon>Acaulospora</taxon>
    </lineage>
</organism>
<feature type="non-terminal residue" evidence="1">
    <location>
        <position position="123"/>
    </location>
</feature>
<dbReference type="EMBL" id="CAJVPT010008203">
    <property type="protein sequence ID" value="CAG8549611.1"/>
    <property type="molecule type" value="Genomic_DNA"/>
</dbReference>
<dbReference type="Proteomes" id="UP000789525">
    <property type="component" value="Unassembled WGS sequence"/>
</dbReference>